<reference evidence="1 2" key="1">
    <citation type="submission" date="2016-10" db="EMBL/GenBank/DDBJ databases">
        <authorList>
            <person name="de Groot N.N."/>
        </authorList>
    </citation>
    <scope>NUCLEOTIDE SEQUENCE [LARGE SCALE GENOMIC DNA]</scope>
    <source>
        <strain evidence="1 2">AB35.6</strain>
    </source>
</reference>
<dbReference type="InterPro" id="IPR025352">
    <property type="entry name" value="DUF4256"/>
</dbReference>
<proteinExistence type="predicted"/>
<name>A0A1H4R2P3_9BACT</name>
<organism evidence="1 2">
    <name type="scientific">Terriglobus roseus</name>
    <dbReference type="NCBI Taxonomy" id="392734"/>
    <lineage>
        <taxon>Bacteria</taxon>
        <taxon>Pseudomonadati</taxon>
        <taxon>Acidobacteriota</taxon>
        <taxon>Terriglobia</taxon>
        <taxon>Terriglobales</taxon>
        <taxon>Acidobacteriaceae</taxon>
        <taxon>Terriglobus</taxon>
    </lineage>
</organism>
<dbReference type="AlphaFoldDB" id="A0A1H4R2P3"/>
<dbReference type="Pfam" id="PF14066">
    <property type="entry name" value="DUF4256"/>
    <property type="match status" value="1"/>
</dbReference>
<accession>A0A1H4R2P3</accession>
<sequence length="188" mass="20802">MPAGKLSKKQQDALLAILKDRFTKHEARHKGLSWADVQVRLEAQPEALRSLSAMEASGGEPDVIGQDADSAQYIFCDCSAESPEGRRNICYDPRGYEKRRDEGLPVSGSALGMAAEMGIEVLDEEHYGLLQSLGSFDTKSQSWLKTPSEVAKLGGGIFGDRRFGRVFVYHNTPQSFYRARGFRGMLKV</sequence>
<dbReference type="Proteomes" id="UP000182409">
    <property type="component" value="Unassembled WGS sequence"/>
</dbReference>
<evidence type="ECO:0000313" key="2">
    <source>
        <dbReference type="Proteomes" id="UP000182409"/>
    </source>
</evidence>
<evidence type="ECO:0008006" key="3">
    <source>
        <dbReference type="Google" id="ProtNLM"/>
    </source>
</evidence>
<protein>
    <recommendedName>
        <fullName evidence="3">DUF4256 domain-containing protein</fullName>
    </recommendedName>
</protein>
<dbReference type="RefSeq" id="WP_212733205.1">
    <property type="nucleotide sequence ID" value="NZ_FNSD01000001.1"/>
</dbReference>
<gene>
    <name evidence="1" type="ORF">SAMN05443244_3033</name>
</gene>
<dbReference type="EMBL" id="FNSD01000001">
    <property type="protein sequence ID" value="SEC25981.1"/>
    <property type="molecule type" value="Genomic_DNA"/>
</dbReference>
<evidence type="ECO:0000313" key="1">
    <source>
        <dbReference type="EMBL" id="SEC25981.1"/>
    </source>
</evidence>